<organism evidence="2">
    <name type="scientific">Vitrella brassicaformis</name>
    <dbReference type="NCBI Taxonomy" id="1169539"/>
    <lineage>
        <taxon>Eukaryota</taxon>
        <taxon>Sar</taxon>
        <taxon>Alveolata</taxon>
        <taxon>Colpodellida</taxon>
        <taxon>Vitrellaceae</taxon>
        <taxon>Vitrella</taxon>
    </lineage>
</organism>
<gene>
    <name evidence="2" type="ORF">VBRA1451_LOCUS6972</name>
</gene>
<keyword evidence="1" id="KW-0812">Transmembrane</keyword>
<keyword evidence="1" id="KW-1133">Transmembrane helix</keyword>
<evidence type="ECO:0000256" key="1">
    <source>
        <dbReference type="SAM" id="Phobius"/>
    </source>
</evidence>
<evidence type="ECO:0000313" key="2">
    <source>
        <dbReference type="EMBL" id="CAD9051910.1"/>
    </source>
</evidence>
<accession>A0A7S1JRJ7</accession>
<dbReference type="EMBL" id="HBGB01012136">
    <property type="protein sequence ID" value="CAD9051910.1"/>
    <property type="molecule type" value="Transcribed_RNA"/>
</dbReference>
<protein>
    <submittedName>
        <fullName evidence="2">Uncharacterized protein</fullName>
    </submittedName>
</protein>
<keyword evidence="1" id="KW-0472">Membrane</keyword>
<feature type="transmembrane region" description="Helical" evidence="1">
    <location>
        <begin position="161"/>
        <end position="182"/>
    </location>
</feature>
<dbReference type="AlphaFoldDB" id="A0A7S1JRJ7"/>
<name>A0A7S1JRJ7_9ALVE</name>
<proteinExistence type="predicted"/>
<reference evidence="2" key="1">
    <citation type="submission" date="2021-01" db="EMBL/GenBank/DDBJ databases">
        <authorList>
            <person name="Corre E."/>
            <person name="Pelletier E."/>
            <person name="Niang G."/>
            <person name="Scheremetjew M."/>
            <person name="Finn R."/>
            <person name="Kale V."/>
            <person name="Holt S."/>
            <person name="Cochrane G."/>
            <person name="Meng A."/>
            <person name="Brown T."/>
            <person name="Cohen L."/>
        </authorList>
    </citation>
    <scope>NUCLEOTIDE SEQUENCE</scope>
    <source>
        <strain evidence="2">CCMP3346</strain>
    </source>
</reference>
<sequence length="374" mass="42668">METANTSATTAKPCSHFSTPALETLMPPWTKPSRATTPCAPSCCSSTSSCHPSYSEPHTRSTTRIDGHGMPSLLSHHGCPPKQLNLLIAIMASTFAAIEQTQTAQYQLLRIRVLNEFLTMPMHERFPPPFNLIAVTVSVPLRYLASFISEERRQQSALYRIAFWLIKALYTTIDAILYAIAFTPAQIYTQLERIPSYIQQGRYCWALQAVCSVFLMPLPLLYQLLAPSSLTEFSGPIGGLRAKWDEMTDDEKAEMRRFARYGPTEEWYAQMRRYEYNNIKGSIDKSIAAADHHDSNFPDVMTALNIFQEYVKDEVQPVLQDVQTRMTDMETHIKTKMGIRLTRMERNMERLITMKTEMETDIKVIKAKLEEKMG</sequence>